<evidence type="ECO:0000313" key="1">
    <source>
        <dbReference type="EMBL" id="KAJ2997711.1"/>
    </source>
</evidence>
<dbReference type="Proteomes" id="UP001143856">
    <property type="component" value="Unassembled WGS sequence"/>
</dbReference>
<keyword evidence="2" id="KW-1185">Reference proteome</keyword>
<name>A0ACC1PPY4_9PEZI</name>
<evidence type="ECO:0000313" key="2">
    <source>
        <dbReference type="Proteomes" id="UP001143856"/>
    </source>
</evidence>
<protein>
    <submittedName>
        <fullName evidence="1">Uncharacterized protein</fullName>
    </submittedName>
</protein>
<reference evidence="1" key="1">
    <citation type="submission" date="2022-10" db="EMBL/GenBank/DDBJ databases">
        <title>Genome Sequence of Xylaria curta.</title>
        <authorList>
            <person name="Buettner E."/>
        </authorList>
    </citation>
    <scope>NUCLEOTIDE SEQUENCE</scope>
    <source>
        <strain evidence="1">Babe10</strain>
    </source>
</reference>
<proteinExistence type="predicted"/>
<accession>A0ACC1PPY4</accession>
<comment type="caution">
    <text evidence="1">The sequence shown here is derived from an EMBL/GenBank/DDBJ whole genome shotgun (WGS) entry which is preliminary data.</text>
</comment>
<organism evidence="1 2">
    <name type="scientific">Xylaria curta</name>
    <dbReference type="NCBI Taxonomy" id="42375"/>
    <lineage>
        <taxon>Eukaryota</taxon>
        <taxon>Fungi</taxon>
        <taxon>Dikarya</taxon>
        <taxon>Ascomycota</taxon>
        <taxon>Pezizomycotina</taxon>
        <taxon>Sordariomycetes</taxon>
        <taxon>Xylariomycetidae</taxon>
        <taxon>Xylariales</taxon>
        <taxon>Xylariaceae</taxon>
        <taxon>Xylaria</taxon>
    </lineage>
</organism>
<gene>
    <name evidence="1" type="ORF">NUW58_g563</name>
</gene>
<sequence>MNPHGNNMNHVETPLSQLVPRALFRHKIWRLAMIQRFLPYHLDMLSFASRDTRTHFSHLQNYCTQALGLSLKEIRECMKVVDISELEGFNTELIMRPFGYGIGDIPPRPDTPTPPVIIQTTANTQGDLGPVELYDEDGFLVDFTYTPDGLMPGPNSTDEVQTNVQPSDIFNDLQVTPPTWQPVQSPFLPTEPEDPHLSDALRDLVRRAKGDPTTKRSTLIVFLTSFEFQGLDTEWVEMRRGRGRPGPEPADETALLDSWVERHQMPYWQLEGNFLCKLVQLVYKDKFAVARQICLIDNCASLRKELASASIRWELAQQTESGL</sequence>
<dbReference type="EMBL" id="JAPDGR010000049">
    <property type="protein sequence ID" value="KAJ2997711.1"/>
    <property type="molecule type" value="Genomic_DNA"/>
</dbReference>